<comment type="caution">
    <text evidence="5">The sequence shown here is derived from an EMBL/GenBank/DDBJ whole genome shotgun (WGS) entry which is preliminary data.</text>
</comment>
<dbReference type="InterPro" id="IPR010497">
    <property type="entry name" value="Epoxide_hydro_N"/>
</dbReference>
<gene>
    <name evidence="5" type="ORF">EJ04DRAFT_468006</name>
</gene>
<dbReference type="AlphaFoldDB" id="A0A9P4V214"/>
<dbReference type="EMBL" id="ML996158">
    <property type="protein sequence ID" value="KAF2733648.1"/>
    <property type="molecule type" value="Genomic_DNA"/>
</dbReference>
<feature type="active site" description="Proton donor" evidence="3">
    <location>
        <position position="317"/>
    </location>
</feature>
<keyword evidence="2" id="KW-0378">Hydrolase</keyword>
<evidence type="ECO:0000256" key="3">
    <source>
        <dbReference type="PIRSR" id="PIRSR001112-1"/>
    </source>
</evidence>
<dbReference type="GO" id="GO:0004301">
    <property type="term" value="F:epoxide hydrolase activity"/>
    <property type="evidence" value="ECO:0007669"/>
    <property type="project" value="TreeGrafter"/>
</dbReference>
<feature type="active site" description="Proton acceptor" evidence="3">
    <location>
        <position position="376"/>
    </location>
</feature>
<dbReference type="PANTHER" id="PTHR21661">
    <property type="entry name" value="EPOXIDE HYDROLASE 1-RELATED"/>
    <property type="match status" value="1"/>
</dbReference>
<evidence type="ECO:0000259" key="4">
    <source>
        <dbReference type="Pfam" id="PF06441"/>
    </source>
</evidence>
<evidence type="ECO:0000313" key="5">
    <source>
        <dbReference type="EMBL" id="KAF2733648.1"/>
    </source>
</evidence>
<feature type="active site" description="Nucleophile" evidence="3">
    <location>
        <position position="196"/>
    </location>
</feature>
<accession>A0A9P4V214</accession>
<dbReference type="PIRSF" id="PIRSF001112">
    <property type="entry name" value="Epoxide_hydrolase"/>
    <property type="match status" value="1"/>
</dbReference>
<dbReference type="SUPFAM" id="SSF53474">
    <property type="entry name" value="alpha/beta-Hydrolases"/>
    <property type="match status" value="1"/>
</dbReference>
<evidence type="ECO:0000256" key="1">
    <source>
        <dbReference type="ARBA" id="ARBA00010088"/>
    </source>
</evidence>
<evidence type="ECO:0000256" key="2">
    <source>
        <dbReference type="ARBA" id="ARBA00022801"/>
    </source>
</evidence>
<dbReference type="OrthoDB" id="7130006at2759"/>
<protein>
    <submittedName>
        <fullName evidence="5">Alpha/beta-hydrolase</fullName>
    </submittedName>
</protein>
<comment type="similarity">
    <text evidence="1">Belongs to the peptidase S33 family.</text>
</comment>
<dbReference type="PANTHER" id="PTHR21661:SF39">
    <property type="entry name" value="HYDROLASE, PUTATIVE (AFU_ORTHOLOGUE AFUA_3G08960)-RELATED"/>
    <property type="match status" value="1"/>
</dbReference>
<keyword evidence="6" id="KW-1185">Reference proteome</keyword>
<organism evidence="5 6">
    <name type="scientific">Polyplosphaeria fusca</name>
    <dbReference type="NCBI Taxonomy" id="682080"/>
    <lineage>
        <taxon>Eukaryota</taxon>
        <taxon>Fungi</taxon>
        <taxon>Dikarya</taxon>
        <taxon>Ascomycota</taxon>
        <taxon>Pezizomycotina</taxon>
        <taxon>Dothideomycetes</taxon>
        <taxon>Pleosporomycetidae</taxon>
        <taxon>Pleosporales</taxon>
        <taxon>Tetraplosphaeriaceae</taxon>
        <taxon>Polyplosphaeria</taxon>
    </lineage>
</organism>
<dbReference type="PRINTS" id="PR00412">
    <property type="entry name" value="EPOXHYDRLASE"/>
</dbReference>
<dbReference type="InterPro" id="IPR029058">
    <property type="entry name" value="AB_hydrolase_fold"/>
</dbReference>
<sequence length="399" mass="46147">MSATMFGKIPEGASPQPEQFKVQFDEEKLNNLKQLIRLSPVAKDCYENQNRDQGFGVTRQWMLDTKEYWEKQFDWRQVEENINSTPQFMQRINDDGYEFKIHFCGLFSNRADAVPIMLLHGWPGSFLEFLHILDLLKKRYTPDDLPYHIICPSLPGYALSTQPPLDRNWGIADTARIMHKLMLSLGFQSYMVQGGDIGSYVSRSIAATYSECKAMHLNFCMMPKPEDVPDTDLEPVERDAIERSKFFVETATAYGRMHAQRPATIGHMLSSSPLALLAWIGEKFLEWTDQDLPLDMVLADITLYWLCESFPTSIYTYREDFDVPPRKGFYHSQEGLYVDKPIGYSYFPYELIAIPKAWAATTGNLVWFKRHDKGGHFAALERPQELLQDIEDFVKVAWK</sequence>
<dbReference type="InterPro" id="IPR016292">
    <property type="entry name" value="Epoxide_hydrolase"/>
</dbReference>
<dbReference type="Pfam" id="PF06441">
    <property type="entry name" value="EHN"/>
    <property type="match status" value="1"/>
</dbReference>
<dbReference type="InterPro" id="IPR000639">
    <property type="entry name" value="Epox_hydrolase-like"/>
</dbReference>
<evidence type="ECO:0000313" key="6">
    <source>
        <dbReference type="Proteomes" id="UP000799444"/>
    </source>
</evidence>
<dbReference type="GO" id="GO:0097176">
    <property type="term" value="P:epoxide metabolic process"/>
    <property type="evidence" value="ECO:0007669"/>
    <property type="project" value="TreeGrafter"/>
</dbReference>
<reference evidence="5" key="1">
    <citation type="journal article" date="2020" name="Stud. Mycol.">
        <title>101 Dothideomycetes genomes: a test case for predicting lifestyles and emergence of pathogens.</title>
        <authorList>
            <person name="Haridas S."/>
            <person name="Albert R."/>
            <person name="Binder M."/>
            <person name="Bloem J."/>
            <person name="Labutti K."/>
            <person name="Salamov A."/>
            <person name="Andreopoulos B."/>
            <person name="Baker S."/>
            <person name="Barry K."/>
            <person name="Bills G."/>
            <person name="Bluhm B."/>
            <person name="Cannon C."/>
            <person name="Castanera R."/>
            <person name="Culley D."/>
            <person name="Daum C."/>
            <person name="Ezra D."/>
            <person name="Gonzalez J."/>
            <person name="Henrissat B."/>
            <person name="Kuo A."/>
            <person name="Liang C."/>
            <person name="Lipzen A."/>
            <person name="Lutzoni F."/>
            <person name="Magnuson J."/>
            <person name="Mondo S."/>
            <person name="Nolan M."/>
            <person name="Ohm R."/>
            <person name="Pangilinan J."/>
            <person name="Park H.-J."/>
            <person name="Ramirez L."/>
            <person name="Alfaro M."/>
            <person name="Sun H."/>
            <person name="Tritt A."/>
            <person name="Yoshinaga Y."/>
            <person name="Zwiers L.-H."/>
            <person name="Turgeon B."/>
            <person name="Goodwin S."/>
            <person name="Spatafora J."/>
            <person name="Crous P."/>
            <person name="Grigoriev I."/>
        </authorList>
    </citation>
    <scope>NUCLEOTIDE SEQUENCE</scope>
    <source>
        <strain evidence="5">CBS 125425</strain>
    </source>
</reference>
<dbReference type="Proteomes" id="UP000799444">
    <property type="component" value="Unassembled WGS sequence"/>
</dbReference>
<feature type="domain" description="Epoxide hydrolase N-terminal" evidence="4">
    <location>
        <begin position="18"/>
        <end position="129"/>
    </location>
</feature>
<proteinExistence type="inferred from homology"/>
<dbReference type="Gene3D" id="3.40.50.1820">
    <property type="entry name" value="alpha/beta hydrolase"/>
    <property type="match status" value="1"/>
</dbReference>
<name>A0A9P4V214_9PLEO</name>